<sequence>MPATSYPQGLSLQTSHPSSALPLLGPCGTRLELPFHFTPSVRWKQWICQISHCFISCSLGPSLQLWTLWLCFLVFEEIGVDEQLYILVFGESMLNDAVTLVLYQLLTAMCEMEASGETIGGMDVALGVARFVVVGVGGIATGLICGFAGAFSSRFTKGLRVLEPLCIFTFSYLSYLLAEMLQLSTIMAVFSCTMGMKQYVEANISTKSRMTVKYFLKMLGSMSETLIFVFLGVSAISGPHDWNWIFITSTLFSCLIWRMLGVFLQAFLMNRFRMIPISFKDQFIIGYGGLRGAIAFSLVYLLPSESFVHKPLFITSTIALIFFTVFIQGSTIRPLVGLLDVKRKGEQEPTVSVEIASRFLDLLLVGIEDLCGHFGHHSWRKMYEHCNSKYLKKLLIREETGSGSSIVAMYQRLERRSALEQIEMLRVPSAASDLFLQEGAPAGSEEVLSWHHEREDLQGEEENVHRLLGRSMYKPPRRHPSYSRHSLPHDDLEKQVAEILLRRRRCLRRPIQTIHRQMTLPGNSSNHNRVPRHHSGYTMSIPNSRELAHRCNSTNSERFVSTHRAESRSHDVGNDEVENIGHHLCGHPQDASEHYNAWLLGQVDDITEDNQECLTADSLSWTKSL</sequence>
<keyword evidence="5" id="KW-1003">Cell membrane</keyword>
<dbReference type="Proteomes" id="UP000694388">
    <property type="component" value="Unplaced"/>
</dbReference>
<comment type="subcellular location">
    <subcellularLocation>
        <location evidence="1">Cell membrane</location>
        <topology evidence="1">Multi-pass membrane protein</topology>
    </subcellularLocation>
</comment>
<keyword evidence="9 12" id="KW-0406">Ion transport</keyword>
<evidence type="ECO:0000256" key="10">
    <source>
        <dbReference type="ARBA" id="ARBA00023136"/>
    </source>
</evidence>
<evidence type="ECO:0000256" key="6">
    <source>
        <dbReference type="ARBA" id="ARBA00022692"/>
    </source>
</evidence>
<feature type="transmembrane region" description="Helical" evidence="13">
    <location>
        <begin position="284"/>
        <end position="302"/>
    </location>
</feature>
<dbReference type="Pfam" id="PF16644">
    <property type="entry name" value="NEXCaM_BD"/>
    <property type="match status" value="1"/>
</dbReference>
<dbReference type="InterPro" id="IPR018422">
    <property type="entry name" value="Cation/H_exchanger_CPA1"/>
</dbReference>
<reference evidence="16" key="1">
    <citation type="submission" date="2025-08" db="UniProtKB">
        <authorList>
            <consortium name="Ensembl"/>
        </authorList>
    </citation>
    <scope>IDENTIFICATION</scope>
</reference>
<evidence type="ECO:0000313" key="17">
    <source>
        <dbReference type="Proteomes" id="UP000694388"/>
    </source>
</evidence>
<keyword evidence="11 12" id="KW-0739">Sodium transport</keyword>
<feature type="domain" description="Cation/H+ exchanger transmembrane" evidence="14">
    <location>
        <begin position="73"/>
        <end position="336"/>
    </location>
</feature>
<feature type="transmembrane region" description="Helical" evidence="13">
    <location>
        <begin position="214"/>
        <end position="236"/>
    </location>
</feature>
<keyword evidence="4 12" id="KW-0050">Antiport</keyword>
<organism evidence="16 17">
    <name type="scientific">Eptatretus burgeri</name>
    <name type="common">Inshore hagfish</name>
    <dbReference type="NCBI Taxonomy" id="7764"/>
    <lineage>
        <taxon>Eukaryota</taxon>
        <taxon>Metazoa</taxon>
        <taxon>Chordata</taxon>
        <taxon>Craniata</taxon>
        <taxon>Vertebrata</taxon>
        <taxon>Cyclostomata</taxon>
        <taxon>Myxini</taxon>
        <taxon>Myxiniformes</taxon>
        <taxon>Myxinidae</taxon>
        <taxon>Eptatretinae</taxon>
        <taxon>Eptatretus</taxon>
    </lineage>
</organism>
<evidence type="ECO:0000259" key="15">
    <source>
        <dbReference type="Pfam" id="PF16644"/>
    </source>
</evidence>
<dbReference type="AlphaFoldDB" id="A0A8C4NL12"/>
<evidence type="ECO:0000256" key="9">
    <source>
        <dbReference type="ARBA" id="ARBA00023065"/>
    </source>
</evidence>
<evidence type="ECO:0000256" key="4">
    <source>
        <dbReference type="ARBA" id="ARBA00022449"/>
    </source>
</evidence>
<dbReference type="InterPro" id="IPR032103">
    <property type="entry name" value="NHE_CaM-bd"/>
</dbReference>
<keyword evidence="10 13" id="KW-0472">Membrane</keyword>
<dbReference type="Pfam" id="PF00999">
    <property type="entry name" value="Na_H_Exchanger"/>
    <property type="match status" value="1"/>
</dbReference>
<evidence type="ECO:0000256" key="7">
    <source>
        <dbReference type="ARBA" id="ARBA00022989"/>
    </source>
</evidence>
<dbReference type="PANTHER" id="PTHR10110">
    <property type="entry name" value="SODIUM/HYDROGEN EXCHANGER"/>
    <property type="match status" value="1"/>
</dbReference>
<dbReference type="GO" id="GO:0015385">
    <property type="term" value="F:sodium:proton antiporter activity"/>
    <property type="evidence" value="ECO:0007669"/>
    <property type="project" value="InterPro"/>
</dbReference>
<keyword evidence="3 12" id="KW-0813">Transport</keyword>
<dbReference type="Gene3D" id="6.10.250.2020">
    <property type="match status" value="1"/>
</dbReference>
<evidence type="ECO:0000256" key="3">
    <source>
        <dbReference type="ARBA" id="ARBA00022448"/>
    </source>
</evidence>
<dbReference type="Ensembl" id="ENSEBUT00000005208.1">
    <property type="protein sequence ID" value="ENSEBUP00000004770.1"/>
    <property type="gene ID" value="ENSEBUG00000003323.1"/>
</dbReference>
<dbReference type="NCBIfam" id="TIGR00840">
    <property type="entry name" value="b_cpa1"/>
    <property type="match status" value="1"/>
</dbReference>
<evidence type="ECO:0000256" key="5">
    <source>
        <dbReference type="ARBA" id="ARBA00022475"/>
    </source>
</evidence>
<dbReference type="GO" id="GO:0098719">
    <property type="term" value="P:sodium ion import across plasma membrane"/>
    <property type="evidence" value="ECO:0007669"/>
    <property type="project" value="TreeGrafter"/>
</dbReference>
<dbReference type="Gene3D" id="6.10.140.1330">
    <property type="match status" value="1"/>
</dbReference>
<evidence type="ECO:0000313" key="16">
    <source>
        <dbReference type="Ensembl" id="ENSEBUP00000004770.1"/>
    </source>
</evidence>
<dbReference type="InterPro" id="IPR004709">
    <property type="entry name" value="NaH_exchanger"/>
</dbReference>
<evidence type="ECO:0000256" key="11">
    <source>
        <dbReference type="ARBA" id="ARBA00023201"/>
    </source>
</evidence>
<evidence type="ECO:0000256" key="1">
    <source>
        <dbReference type="ARBA" id="ARBA00004651"/>
    </source>
</evidence>
<protein>
    <recommendedName>
        <fullName evidence="12">Sodium/hydrogen exchanger</fullName>
    </recommendedName>
</protein>
<feature type="transmembrane region" description="Helical" evidence="13">
    <location>
        <begin position="314"/>
        <end position="336"/>
    </location>
</feature>
<dbReference type="GO" id="GO:0005886">
    <property type="term" value="C:plasma membrane"/>
    <property type="evidence" value="ECO:0007669"/>
    <property type="project" value="UniProtKB-SubCell"/>
</dbReference>
<dbReference type="GO" id="GO:0051453">
    <property type="term" value="P:regulation of intracellular pH"/>
    <property type="evidence" value="ECO:0007669"/>
    <property type="project" value="TreeGrafter"/>
</dbReference>
<dbReference type="GO" id="GO:0015386">
    <property type="term" value="F:potassium:proton antiporter activity"/>
    <property type="evidence" value="ECO:0007669"/>
    <property type="project" value="TreeGrafter"/>
</dbReference>
<feature type="transmembrane region" description="Helical" evidence="13">
    <location>
        <begin position="242"/>
        <end position="264"/>
    </location>
</feature>
<evidence type="ECO:0000256" key="13">
    <source>
        <dbReference type="SAM" id="Phobius"/>
    </source>
</evidence>
<evidence type="ECO:0000256" key="12">
    <source>
        <dbReference type="RuleBase" id="RU003722"/>
    </source>
</evidence>
<reference evidence="16" key="2">
    <citation type="submission" date="2025-09" db="UniProtKB">
        <authorList>
            <consortium name="Ensembl"/>
        </authorList>
    </citation>
    <scope>IDENTIFICATION</scope>
</reference>
<feature type="transmembrane region" description="Helical" evidence="13">
    <location>
        <begin position="131"/>
        <end position="152"/>
    </location>
</feature>
<evidence type="ECO:0000256" key="2">
    <source>
        <dbReference type="ARBA" id="ARBA00007367"/>
    </source>
</evidence>
<name>A0A8C4NL12_EPTBU</name>
<evidence type="ECO:0000256" key="8">
    <source>
        <dbReference type="ARBA" id="ARBA00023053"/>
    </source>
</evidence>
<keyword evidence="7 13" id="KW-1133">Transmembrane helix</keyword>
<feature type="domain" description="Sodium/hydrogen exchanger regulatory region" evidence="15">
    <location>
        <begin position="459"/>
        <end position="519"/>
    </location>
</feature>
<feature type="transmembrane region" description="Helical" evidence="13">
    <location>
        <begin position="172"/>
        <end position="193"/>
    </location>
</feature>
<keyword evidence="6 12" id="KW-0812">Transmembrane</keyword>
<accession>A0A8C4NL12</accession>
<dbReference type="InterPro" id="IPR006153">
    <property type="entry name" value="Cation/H_exchanger_TM"/>
</dbReference>
<keyword evidence="8" id="KW-0915">Sodium</keyword>
<proteinExistence type="inferred from homology"/>
<comment type="similarity">
    <text evidence="2 12">Belongs to the monovalent cation:proton antiporter 1 (CPA1) transporter (TC 2.A.36) family.</text>
</comment>
<keyword evidence="17" id="KW-1185">Reference proteome</keyword>
<dbReference type="GeneTree" id="ENSGT00940000156807"/>
<evidence type="ECO:0000259" key="14">
    <source>
        <dbReference type="Pfam" id="PF00999"/>
    </source>
</evidence>
<dbReference type="PANTHER" id="PTHR10110:SF89">
    <property type="entry name" value="SODIUM_HYDROGEN EXCHANGER 2"/>
    <property type="match status" value="1"/>
</dbReference>